<protein>
    <submittedName>
        <fullName evidence="2">Exopolysaccharide biosynthesis protein YbjH</fullName>
    </submittedName>
</protein>
<evidence type="ECO:0000313" key="2">
    <source>
        <dbReference type="EMBL" id="SMC38613.1"/>
    </source>
</evidence>
<feature type="chain" id="PRO_5013320538" evidence="1">
    <location>
        <begin position="21"/>
        <end position="210"/>
    </location>
</feature>
<dbReference type="Proteomes" id="UP000192738">
    <property type="component" value="Unassembled WGS sequence"/>
</dbReference>
<keyword evidence="1" id="KW-0732">Signal</keyword>
<dbReference type="OrthoDB" id="3034544at2"/>
<gene>
    <name evidence="2" type="ORF">SAMN04488500_102110</name>
</gene>
<name>A0A1W1YR42_9FIRM</name>
<dbReference type="AlphaFoldDB" id="A0A1W1YR42"/>
<reference evidence="2 3" key="1">
    <citation type="submission" date="2017-04" db="EMBL/GenBank/DDBJ databases">
        <authorList>
            <person name="Afonso C.L."/>
            <person name="Miller P.J."/>
            <person name="Scott M.A."/>
            <person name="Spackman E."/>
            <person name="Goraichik I."/>
            <person name="Dimitrov K.M."/>
            <person name="Suarez D.L."/>
            <person name="Swayne D.E."/>
        </authorList>
    </citation>
    <scope>NUCLEOTIDE SEQUENCE [LARGE SCALE GENOMIC DNA]</scope>
    <source>
        <strain evidence="2 3">DSM 5090</strain>
    </source>
</reference>
<dbReference type="RefSeq" id="WP_084574022.1">
    <property type="nucleotide sequence ID" value="NZ_CP155572.1"/>
</dbReference>
<evidence type="ECO:0000313" key="3">
    <source>
        <dbReference type="Proteomes" id="UP000192738"/>
    </source>
</evidence>
<sequence>MKKTILAAAVLLLAAAPVYAAPSINGSTGLINTPSADVLQEGQFSLGYHHLKEGGVGSFNISLANKLEVGVAGFRYDNDSNKENQTYFNAKFGLVPETILTPGLAIGVEDAGNRDKRTYYAAASKALPFGFRIHAGIGDGRYDGVFAAVEKTINPVGIITGNNVFPATTLIAEWDGDRMNYGARMAIVPGLKIDAGWRHSETYFGLSYTY</sequence>
<dbReference type="STRING" id="112901.SAMN04488500_102110"/>
<evidence type="ECO:0000256" key="1">
    <source>
        <dbReference type="SAM" id="SignalP"/>
    </source>
</evidence>
<accession>A0A1W1YR42</accession>
<organism evidence="2 3">
    <name type="scientific">Sporomusa malonica</name>
    <dbReference type="NCBI Taxonomy" id="112901"/>
    <lineage>
        <taxon>Bacteria</taxon>
        <taxon>Bacillati</taxon>
        <taxon>Bacillota</taxon>
        <taxon>Negativicutes</taxon>
        <taxon>Selenomonadales</taxon>
        <taxon>Sporomusaceae</taxon>
        <taxon>Sporomusa</taxon>
    </lineage>
</organism>
<dbReference type="EMBL" id="FWXI01000002">
    <property type="protein sequence ID" value="SMC38613.1"/>
    <property type="molecule type" value="Genomic_DNA"/>
</dbReference>
<proteinExistence type="predicted"/>
<keyword evidence="3" id="KW-1185">Reference proteome</keyword>
<feature type="signal peptide" evidence="1">
    <location>
        <begin position="1"/>
        <end position="20"/>
    </location>
</feature>
<dbReference type="InterPro" id="IPR010344">
    <property type="entry name" value="YbjH"/>
</dbReference>
<dbReference type="Pfam" id="PF06082">
    <property type="entry name" value="YjbH"/>
    <property type="match status" value="1"/>
</dbReference>